<name>A0A2U9ABB4_HHV1</name>
<sequence>MTPGVIKGASRGRGPRLGDAYQPNKIRRGASPIPEGVAR</sequence>
<organism evidence="2">
    <name type="scientific">Human herpesvirus 1</name>
    <name type="common">HHV-1</name>
    <name type="synonym">Human herpes simplex virus 1</name>
    <dbReference type="NCBI Taxonomy" id="10298"/>
    <lineage>
        <taxon>Viruses</taxon>
        <taxon>Duplodnaviria</taxon>
        <taxon>Heunggongvirae</taxon>
        <taxon>Peploviricota</taxon>
        <taxon>Herviviricetes</taxon>
        <taxon>Herpesvirales</taxon>
        <taxon>Orthoherpesviridae</taxon>
        <taxon>Alphaherpesvirinae</taxon>
        <taxon>Simplexvirus</taxon>
        <taxon>Simplexvirus humanalpha1</taxon>
    </lineage>
</organism>
<evidence type="ECO:0000256" key="1">
    <source>
        <dbReference type="SAM" id="MobiDB-lite"/>
    </source>
</evidence>
<dbReference type="EMBL" id="MH813983">
    <property type="protein sequence ID" value="QBH86506.1"/>
    <property type="molecule type" value="Genomic_DNA"/>
</dbReference>
<dbReference type="EMBL" id="MH813994">
    <property type="protein sequence ID" value="QBH87472.1"/>
    <property type="molecule type" value="Genomic_DNA"/>
</dbReference>
<evidence type="ECO:0000313" key="2">
    <source>
        <dbReference type="EMBL" id="AWO71799.1"/>
    </source>
</evidence>
<evidence type="ECO:0000313" key="3">
    <source>
        <dbReference type="EMBL" id="QBH86506.1"/>
    </source>
</evidence>
<dbReference type="EMBL" id="MH160387">
    <property type="protein sequence ID" value="AWO71799.1"/>
    <property type="molecule type" value="Genomic_DNA"/>
</dbReference>
<organismHost>
    <name type="scientific">Homo sapiens</name>
    <name type="common">Human</name>
    <dbReference type="NCBI Taxonomy" id="9606"/>
</organismHost>
<protein>
    <submittedName>
        <fullName evidence="2">Uncharacterized protein</fullName>
    </submittedName>
</protein>
<accession>A0A2U9ABB4</accession>
<reference evidence="2" key="1">
    <citation type="journal article" date="2018" name="J. ISSAAS">
        <title>Ultrasensitive capture of human herpes simplex virus genomes directly from clinical samples reveals extraordinarily limited evolution in cell culture.</title>
        <authorList>
            <person name="Greninger A.L."/>
            <person name="Roychoudhury P."/>
            <person name="Xie H."/>
            <person name="Casto A."/>
            <person name="Cent A."/>
            <person name="Pepper G."/>
            <person name="Koelle D.M."/>
            <person name="Huang M.-L."/>
            <person name="Wald A."/>
            <person name="Johnston C."/>
            <person name="Jerome K.R."/>
        </authorList>
    </citation>
    <scope>NUCLEOTIDE SEQUENCE</scope>
    <source>
        <strain evidence="2">HSV1-CULTURE-I7</strain>
    </source>
</reference>
<proteinExistence type="predicted"/>
<reference evidence="3" key="2">
    <citation type="submission" date="2018-08" db="EMBL/GenBank/DDBJ databases">
        <title>HSV1 whole genome sequences from clinical isolates.</title>
        <authorList>
            <person name="Roychoudhury P."/>
            <person name="Greninger A.L."/>
            <person name="Jerome K.R."/>
            <person name="Cent A."/>
        </authorList>
    </citation>
    <scope>NUCLEOTIDE SEQUENCE</scope>
    <source>
        <strain evidence="3">2018-6056</strain>
        <strain evidence="4">2018-6057</strain>
    </source>
</reference>
<feature type="region of interest" description="Disordered" evidence="1">
    <location>
        <begin position="1"/>
        <end position="39"/>
    </location>
</feature>
<evidence type="ECO:0000313" key="4">
    <source>
        <dbReference type="EMBL" id="QBH87472.1"/>
    </source>
</evidence>